<name>A0ABW2PR02_9BACL</name>
<gene>
    <name evidence="2" type="primary">spoIID</name>
    <name evidence="2" type="ORF">ACFQRG_02425</name>
</gene>
<dbReference type="InterPro" id="IPR013693">
    <property type="entry name" value="SpoIID/LytB_N"/>
</dbReference>
<dbReference type="InterPro" id="IPR013486">
    <property type="entry name" value="SpoIID/LytB"/>
</dbReference>
<protein>
    <submittedName>
        <fullName evidence="2">Stage II sporulation protein D</fullName>
    </submittedName>
</protein>
<dbReference type="Proteomes" id="UP001596505">
    <property type="component" value="Unassembled WGS sequence"/>
</dbReference>
<feature type="domain" description="Sporulation stage II protein D amidase enhancer LytB N-terminal" evidence="1">
    <location>
        <begin position="69"/>
        <end position="174"/>
    </location>
</feature>
<comment type="caution">
    <text evidence="2">The sequence shown here is derived from an EMBL/GenBank/DDBJ whole genome shotgun (WGS) entry which is preliminary data.</text>
</comment>
<dbReference type="NCBIfam" id="TIGR02669">
    <property type="entry name" value="SpoIID_LytB"/>
    <property type="match status" value="1"/>
</dbReference>
<proteinExistence type="predicted"/>
<dbReference type="RefSeq" id="WP_380963274.1">
    <property type="nucleotide sequence ID" value="NZ_JBHTCO010000003.1"/>
</dbReference>
<dbReference type="Pfam" id="PF08486">
    <property type="entry name" value="SpoIID"/>
    <property type="match status" value="1"/>
</dbReference>
<dbReference type="InterPro" id="IPR014225">
    <property type="entry name" value="Spore_II_D_firmicutes"/>
</dbReference>
<evidence type="ECO:0000313" key="2">
    <source>
        <dbReference type="EMBL" id="MFC7391849.1"/>
    </source>
</evidence>
<sequence>MKRAAIILGILLTVVLILPSVIVLPFEHHADSADPKIKPKETAEINLNKSASVSHTKAKDPAVNVAVYRSNEHKVESLPLHDYLVGVVGSEMPADFNIEALKAQALTARTYIVGHLLAKASIHLPDGAEVTDSTMDQAFEDKSDLKRLWGSEYDWKIKKIDKAVSETAGQILTYKGEPITASFFSTSNGYTENAEDYWNQSYPYLKSVPSPWDKKSPKYKAEKTIPVATFETDLNVTIPNQNGEIGQVLKSTPGHRVGEIKIGNKTFTGRQVREKLNLNSSDFTMIKDGNDIKVQTKGYGHGVGMSQYGANGMAKEGKNYKEIVSYYYRGVKISNMQPFVKEITAKG</sequence>
<dbReference type="PANTHER" id="PTHR30032">
    <property type="entry name" value="N-ACETYLMURAMOYL-L-ALANINE AMIDASE-RELATED"/>
    <property type="match status" value="1"/>
</dbReference>
<evidence type="ECO:0000259" key="1">
    <source>
        <dbReference type="Pfam" id="PF08486"/>
    </source>
</evidence>
<organism evidence="2 3">
    <name type="scientific">Scopulibacillus cellulosilyticus</name>
    <dbReference type="NCBI Taxonomy" id="2665665"/>
    <lineage>
        <taxon>Bacteria</taxon>
        <taxon>Bacillati</taxon>
        <taxon>Bacillota</taxon>
        <taxon>Bacilli</taxon>
        <taxon>Bacillales</taxon>
        <taxon>Sporolactobacillaceae</taxon>
        <taxon>Scopulibacillus</taxon>
    </lineage>
</organism>
<dbReference type="NCBIfam" id="TIGR02870">
    <property type="entry name" value="spore_II_D"/>
    <property type="match status" value="1"/>
</dbReference>
<dbReference type="EMBL" id="JBHTCO010000003">
    <property type="protein sequence ID" value="MFC7391849.1"/>
    <property type="molecule type" value="Genomic_DNA"/>
</dbReference>
<evidence type="ECO:0000313" key="3">
    <source>
        <dbReference type="Proteomes" id="UP001596505"/>
    </source>
</evidence>
<dbReference type="PANTHER" id="PTHR30032:SF4">
    <property type="entry name" value="AMIDASE ENHANCER"/>
    <property type="match status" value="1"/>
</dbReference>
<dbReference type="InterPro" id="IPR051922">
    <property type="entry name" value="Bact_Sporulation_Assoc"/>
</dbReference>
<reference evidence="3" key="1">
    <citation type="journal article" date="2019" name="Int. J. Syst. Evol. Microbiol.">
        <title>The Global Catalogue of Microorganisms (GCM) 10K type strain sequencing project: providing services to taxonomists for standard genome sequencing and annotation.</title>
        <authorList>
            <consortium name="The Broad Institute Genomics Platform"/>
            <consortium name="The Broad Institute Genome Sequencing Center for Infectious Disease"/>
            <person name="Wu L."/>
            <person name="Ma J."/>
        </authorList>
    </citation>
    <scope>NUCLEOTIDE SEQUENCE [LARGE SCALE GENOMIC DNA]</scope>
    <source>
        <strain evidence="3">CGMCC 1.16305</strain>
    </source>
</reference>
<keyword evidence="3" id="KW-1185">Reference proteome</keyword>
<accession>A0ABW2PR02</accession>